<dbReference type="EMBL" id="CP020946">
    <property type="protein sequence ID" value="ASD64205.1"/>
    <property type="molecule type" value="Genomic_DNA"/>
</dbReference>
<evidence type="ECO:0000256" key="1">
    <source>
        <dbReference type="SAM" id="SignalP"/>
    </source>
</evidence>
<reference evidence="2 3" key="1">
    <citation type="submission" date="2017-04" db="EMBL/GenBank/DDBJ databases">
        <title>Whole genome sequence of Bdellovibrio bacteriovorus strain SSB218315.</title>
        <authorList>
            <person name="Oyedara O."/>
            <person name="Rodriguez-Perez M.A."/>
        </authorList>
    </citation>
    <scope>NUCLEOTIDE SEQUENCE [LARGE SCALE GENOMIC DNA]</scope>
    <source>
        <strain evidence="2 3">SSB218315</strain>
    </source>
</reference>
<feature type="chain" id="PRO_5012712422" evidence="1">
    <location>
        <begin position="22"/>
        <end position="207"/>
    </location>
</feature>
<organism evidence="2 3">
    <name type="scientific">Bdellovibrio bacteriovorus</name>
    <dbReference type="NCBI Taxonomy" id="959"/>
    <lineage>
        <taxon>Bacteria</taxon>
        <taxon>Pseudomonadati</taxon>
        <taxon>Bdellovibrionota</taxon>
        <taxon>Bdellovibrionia</taxon>
        <taxon>Bdellovibrionales</taxon>
        <taxon>Pseudobdellovibrionaceae</taxon>
        <taxon>Bdellovibrio</taxon>
    </lineage>
</organism>
<evidence type="ECO:0000313" key="3">
    <source>
        <dbReference type="Proteomes" id="UP000197003"/>
    </source>
</evidence>
<name>A0A1Z3N9U5_BDEBC</name>
<dbReference type="Proteomes" id="UP000197003">
    <property type="component" value="Chromosome"/>
</dbReference>
<gene>
    <name evidence="2" type="ORF">B9G79_11830</name>
</gene>
<evidence type="ECO:0000313" key="2">
    <source>
        <dbReference type="EMBL" id="ASD64205.1"/>
    </source>
</evidence>
<dbReference type="AlphaFoldDB" id="A0A1Z3N9U5"/>
<sequence length="207" mass="22881">MKLLVVFPALITLLLASTSFAETRLQPSAEGHLIQGKAPVSTQISAMAFYSPAFTFNKKLDASVCKFAEDRMSPAGHDRTLVIKAQRQEDGSYAVKVPTAGQRGACPYVLTSVYLDLNDTKVSQNLSLSTEKEIQQTRDALSDVTELDPVTPFEQVKTIYCEFESEFEIGLCHVDDGLPEMSYQISDTATSYILDVKDASQRPPREF</sequence>
<accession>A0A1Z3N9U5</accession>
<dbReference type="OrthoDB" id="9342574at2"/>
<feature type="signal peptide" evidence="1">
    <location>
        <begin position="1"/>
        <end position="21"/>
    </location>
</feature>
<keyword evidence="1" id="KW-0732">Signal</keyword>
<protein>
    <submittedName>
        <fullName evidence="2">Uncharacterized protein</fullName>
    </submittedName>
</protein>
<proteinExistence type="predicted"/>
<dbReference type="RefSeq" id="WP_088565684.1">
    <property type="nucleotide sequence ID" value="NZ_CP020946.1"/>
</dbReference>